<dbReference type="SUPFAM" id="SSF111331">
    <property type="entry name" value="NAD kinase/diacylglycerol kinase-like"/>
    <property type="match status" value="1"/>
</dbReference>
<dbReference type="EMBL" id="QPKV01000004">
    <property type="protein sequence ID" value="RDC56162.1"/>
    <property type="molecule type" value="Genomic_DNA"/>
</dbReference>
<dbReference type="InterPro" id="IPR017438">
    <property type="entry name" value="ATP-NAD_kinase_N"/>
</dbReference>
<evidence type="ECO:0000313" key="2">
    <source>
        <dbReference type="EMBL" id="RDC56162.1"/>
    </source>
</evidence>
<dbReference type="OrthoDB" id="142078at2"/>
<dbReference type="Gene3D" id="3.40.50.10330">
    <property type="entry name" value="Probable inorganic polyphosphate/atp-NAD kinase, domain 1"/>
    <property type="match status" value="1"/>
</dbReference>
<dbReference type="Gene3D" id="2.60.200.40">
    <property type="match status" value="1"/>
</dbReference>
<dbReference type="Pfam" id="PF00781">
    <property type="entry name" value="DAGK_cat"/>
    <property type="match status" value="1"/>
</dbReference>
<name>A0A369PV53_9SPHI</name>
<dbReference type="Pfam" id="PF19279">
    <property type="entry name" value="YegS_C"/>
    <property type="match status" value="1"/>
</dbReference>
<keyword evidence="3" id="KW-1185">Reference proteome</keyword>
<dbReference type="SMART" id="SM00046">
    <property type="entry name" value="DAGKc"/>
    <property type="match status" value="1"/>
</dbReference>
<gene>
    <name evidence="2" type="ORF">DU508_11120</name>
</gene>
<sequence length="306" mass="34200">MKKADKLVRLIHNPSAGEGKYSKPEIVKIMKSHGYECSYVSSEKKSLKDIAPETQFIAIAGGDGTIRKTIMNLLSKKLKFKRPIALLPFGTANNIATSLGINEDVSKNVSTWDNYKLRNFDVGQIIGLDKAAYFIEAVGFGLFPKLIETLEKKDTSNIETAEDEFELALSELLKITQTYSAISCTVEIDNQIIEEDCLMVEVMNISRLGPNLKLSEKADPGDGFFDVIIIPVEKRIVMEKYIQDIAQGKKVTFPIKPIHAKTLNVTWKGSDIHIDDEIRNEEKGISLEISLLHSLLEVIVNKDDLN</sequence>
<dbReference type="InterPro" id="IPR016064">
    <property type="entry name" value="NAD/diacylglycerol_kinase_sf"/>
</dbReference>
<protein>
    <submittedName>
        <fullName evidence="2">Diacylglycerol kinase</fullName>
    </submittedName>
</protein>
<dbReference type="InterPro" id="IPR001206">
    <property type="entry name" value="Diacylglycerol_kinase_cat_dom"/>
</dbReference>
<keyword evidence="2" id="KW-0418">Kinase</keyword>
<accession>A0A369PV53</accession>
<feature type="domain" description="DAGKc" evidence="1">
    <location>
        <begin position="3"/>
        <end position="130"/>
    </location>
</feature>
<dbReference type="Proteomes" id="UP000253961">
    <property type="component" value="Unassembled WGS sequence"/>
</dbReference>
<comment type="caution">
    <text evidence="2">The sequence shown here is derived from an EMBL/GenBank/DDBJ whole genome shotgun (WGS) entry which is preliminary data.</text>
</comment>
<dbReference type="InterPro" id="IPR045540">
    <property type="entry name" value="YegS/DAGK_C"/>
</dbReference>
<dbReference type="GO" id="GO:0016301">
    <property type="term" value="F:kinase activity"/>
    <property type="evidence" value="ECO:0007669"/>
    <property type="project" value="UniProtKB-KW"/>
</dbReference>
<dbReference type="PROSITE" id="PS50146">
    <property type="entry name" value="DAGK"/>
    <property type="match status" value="1"/>
</dbReference>
<organism evidence="2 3">
    <name type="scientific">Pedobacter chinensis</name>
    <dbReference type="NCBI Taxonomy" id="2282421"/>
    <lineage>
        <taxon>Bacteria</taxon>
        <taxon>Pseudomonadati</taxon>
        <taxon>Bacteroidota</taxon>
        <taxon>Sphingobacteriia</taxon>
        <taxon>Sphingobacteriales</taxon>
        <taxon>Sphingobacteriaceae</taxon>
        <taxon>Pedobacter</taxon>
    </lineage>
</organism>
<reference evidence="2 3" key="1">
    <citation type="submission" date="2018-07" db="EMBL/GenBank/DDBJ databases">
        <title>Pedobacter sp. nov., isolated from soil.</title>
        <authorList>
            <person name="Zhou L.Y."/>
            <person name="Du Z.J."/>
        </authorList>
    </citation>
    <scope>NUCLEOTIDE SEQUENCE [LARGE SCALE GENOMIC DNA]</scope>
    <source>
        <strain evidence="2 3">JDX94</strain>
    </source>
</reference>
<keyword evidence="2" id="KW-0808">Transferase</keyword>
<dbReference type="AlphaFoldDB" id="A0A369PV53"/>
<proteinExistence type="predicted"/>
<dbReference type="RefSeq" id="WP_115402893.1">
    <property type="nucleotide sequence ID" value="NZ_QPKV01000004.1"/>
</dbReference>
<evidence type="ECO:0000313" key="3">
    <source>
        <dbReference type="Proteomes" id="UP000253961"/>
    </source>
</evidence>
<evidence type="ECO:0000259" key="1">
    <source>
        <dbReference type="PROSITE" id="PS50146"/>
    </source>
</evidence>